<evidence type="ECO:0000256" key="1">
    <source>
        <dbReference type="SAM" id="SignalP"/>
    </source>
</evidence>
<sequence length="111" mass="12481">MKTIPLCLMFTTCFAVAHAGAADIVVHPELPDNVQPRFFERIRAPGLVRAIEQRGTRVTVRNGWYRIKVPCDGIEPSRFADLSFLFDEKAKPIQFFDCGAYVGDGHVTITR</sequence>
<gene>
    <name evidence="2" type="ORF">H3H36_24790</name>
</gene>
<accession>A0A7W2EMC2</accession>
<organism evidence="2 3">
    <name type="scientific">Rugamonas fusca</name>
    <dbReference type="NCBI Taxonomy" id="2758568"/>
    <lineage>
        <taxon>Bacteria</taxon>
        <taxon>Pseudomonadati</taxon>
        <taxon>Pseudomonadota</taxon>
        <taxon>Betaproteobacteria</taxon>
        <taxon>Burkholderiales</taxon>
        <taxon>Oxalobacteraceae</taxon>
        <taxon>Telluria group</taxon>
        <taxon>Rugamonas</taxon>
    </lineage>
</organism>
<dbReference type="AlphaFoldDB" id="A0A7W2EMC2"/>
<reference evidence="2 3" key="1">
    <citation type="submission" date="2020-07" db="EMBL/GenBank/DDBJ databases">
        <title>Novel species isolated from subtropical streams in China.</title>
        <authorList>
            <person name="Lu H."/>
        </authorList>
    </citation>
    <scope>NUCLEOTIDE SEQUENCE [LARGE SCALE GENOMIC DNA]</scope>
    <source>
        <strain evidence="2 3">FT3S</strain>
    </source>
</reference>
<feature type="chain" id="PRO_5031473739" evidence="1">
    <location>
        <begin position="18"/>
        <end position="111"/>
    </location>
</feature>
<protein>
    <submittedName>
        <fullName evidence="2">Uncharacterized protein</fullName>
    </submittedName>
</protein>
<dbReference type="Proteomes" id="UP000566711">
    <property type="component" value="Unassembled WGS sequence"/>
</dbReference>
<comment type="caution">
    <text evidence="2">The sequence shown here is derived from an EMBL/GenBank/DDBJ whole genome shotgun (WGS) entry which is preliminary data.</text>
</comment>
<evidence type="ECO:0000313" key="2">
    <source>
        <dbReference type="EMBL" id="MBA5608565.1"/>
    </source>
</evidence>
<dbReference type="RefSeq" id="WP_182220720.1">
    <property type="nucleotide sequence ID" value="NZ_JACEZS010000034.1"/>
</dbReference>
<keyword evidence="1" id="KW-0732">Signal</keyword>
<feature type="signal peptide" evidence="1">
    <location>
        <begin position="1"/>
        <end position="17"/>
    </location>
</feature>
<dbReference type="EMBL" id="JACEZS010000034">
    <property type="protein sequence ID" value="MBA5608565.1"/>
    <property type="molecule type" value="Genomic_DNA"/>
</dbReference>
<proteinExistence type="predicted"/>
<evidence type="ECO:0000313" key="3">
    <source>
        <dbReference type="Proteomes" id="UP000566711"/>
    </source>
</evidence>
<keyword evidence="3" id="KW-1185">Reference proteome</keyword>
<name>A0A7W2EMC2_9BURK</name>